<gene>
    <name evidence="3" type="primary">ccoS</name>
    <name evidence="3" type="ORF">CRV06_13945</name>
</gene>
<keyword evidence="4" id="KW-1185">Reference proteome</keyword>
<feature type="transmembrane region" description="Helical" evidence="2">
    <location>
        <begin position="6"/>
        <end position="28"/>
    </location>
</feature>
<accession>A0A4Q0XVE0</accession>
<sequence>MINDTLFMMLGVGVILSFAVLGLFIWGAKSGQFDDSEKMMGGLLFDSTEDLNDAVKKEDKKKEASNKKKEKKSEPQE</sequence>
<keyword evidence="2" id="KW-0472">Membrane</keyword>
<keyword evidence="2" id="KW-0812">Transmembrane</keyword>
<evidence type="ECO:0000256" key="1">
    <source>
        <dbReference type="SAM" id="MobiDB-lite"/>
    </source>
</evidence>
<dbReference type="InterPro" id="IPR004714">
    <property type="entry name" value="Cyt_oxidase_maturation_cbb3"/>
</dbReference>
<feature type="region of interest" description="Disordered" evidence="1">
    <location>
        <begin position="55"/>
        <end position="77"/>
    </location>
</feature>
<comment type="caution">
    <text evidence="3">The sequence shown here is derived from an EMBL/GenBank/DDBJ whole genome shotgun (WGS) entry which is preliminary data.</text>
</comment>
<dbReference type="EMBL" id="PDKO01000016">
    <property type="protein sequence ID" value="RXJ61382.1"/>
    <property type="molecule type" value="Genomic_DNA"/>
</dbReference>
<dbReference type="NCBIfam" id="TIGR00847">
    <property type="entry name" value="ccoS"/>
    <property type="match status" value="1"/>
</dbReference>
<keyword evidence="2" id="KW-1133">Transmembrane helix</keyword>
<reference evidence="3 4" key="1">
    <citation type="submission" date="2017-10" db="EMBL/GenBank/DDBJ databases">
        <title>Genomics of the genus Arcobacter.</title>
        <authorList>
            <person name="Perez-Cataluna A."/>
            <person name="Figueras M.J."/>
        </authorList>
    </citation>
    <scope>NUCLEOTIDE SEQUENCE [LARGE SCALE GENOMIC DNA]</scope>
    <source>
        <strain evidence="3 4">DSM 24636</strain>
    </source>
</reference>
<dbReference type="Proteomes" id="UP000290191">
    <property type="component" value="Unassembled WGS sequence"/>
</dbReference>
<evidence type="ECO:0000313" key="3">
    <source>
        <dbReference type="EMBL" id="RXJ61382.1"/>
    </source>
</evidence>
<dbReference type="Pfam" id="PF03597">
    <property type="entry name" value="FixS"/>
    <property type="match status" value="1"/>
</dbReference>
<dbReference type="OrthoDB" id="5356320at2"/>
<name>A0A4Q0XVE0_9BACT</name>
<organism evidence="3 4">
    <name type="scientific">Halarcobacter anaerophilus</name>
    <dbReference type="NCBI Taxonomy" id="877500"/>
    <lineage>
        <taxon>Bacteria</taxon>
        <taxon>Pseudomonadati</taxon>
        <taxon>Campylobacterota</taxon>
        <taxon>Epsilonproteobacteria</taxon>
        <taxon>Campylobacterales</taxon>
        <taxon>Arcobacteraceae</taxon>
        <taxon>Halarcobacter</taxon>
    </lineage>
</organism>
<evidence type="ECO:0000313" key="4">
    <source>
        <dbReference type="Proteomes" id="UP000290191"/>
    </source>
</evidence>
<dbReference type="STRING" id="877500.GCA_000935065_00930"/>
<dbReference type="AlphaFoldDB" id="A0A4Q0XVE0"/>
<dbReference type="RefSeq" id="WP_129082939.1">
    <property type="nucleotide sequence ID" value="NZ_CP041070.1"/>
</dbReference>
<evidence type="ECO:0000256" key="2">
    <source>
        <dbReference type="SAM" id="Phobius"/>
    </source>
</evidence>
<protein>
    <submittedName>
        <fullName evidence="3">Cbb3-type cytochrome oxidase assembly protein CcoS</fullName>
    </submittedName>
</protein>
<proteinExistence type="predicted"/>